<dbReference type="RefSeq" id="WP_002731367.1">
    <property type="nucleotide sequence ID" value="NZ_CAHP01000060.1"/>
</dbReference>
<proteinExistence type="predicted"/>
<dbReference type="EMBL" id="CAHP01000060">
    <property type="protein sequence ID" value="CCG43291.1"/>
    <property type="molecule type" value="Genomic_DNA"/>
</dbReference>
<protein>
    <recommendedName>
        <fullName evidence="3">Phage protein, HK97 gp10 family</fullName>
    </recommendedName>
</protein>
<organism evidence="1 2">
    <name type="scientific">Magnetospirillum molischianum DSM 120</name>
    <dbReference type="NCBI Taxonomy" id="1150626"/>
    <lineage>
        <taxon>Bacteria</taxon>
        <taxon>Pseudomonadati</taxon>
        <taxon>Pseudomonadota</taxon>
        <taxon>Alphaproteobacteria</taxon>
        <taxon>Rhodospirillales</taxon>
        <taxon>Rhodospirillaceae</taxon>
        <taxon>Magnetospirillum</taxon>
    </lineage>
</organism>
<keyword evidence="2" id="KW-1185">Reference proteome</keyword>
<dbReference type="AlphaFoldDB" id="H8FY53"/>
<dbReference type="Proteomes" id="UP000004169">
    <property type="component" value="Unassembled WGS sequence"/>
</dbReference>
<gene>
    <name evidence="1" type="ORF">PHAMO_80082</name>
</gene>
<comment type="caution">
    <text evidence="1">The sequence shown here is derived from an EMBL/GenBank/DDBJ whole genome shotgun (WGS) entry which is preliminary data.</text>
</comment>
<accession>H8FY53</accession>
<evidence type="ECO:0000313" key="1">
    <source>
        <dbReference type="EMBL" id="CCG43291.1"/>
    </source>
</evidence>
<sequence length="165" mass="18098">MGGSVTGFEQVKLMLMQGGERATQAARRQMKKEAKKIKDLSVLNCPVDKHNLEKAHHLVEERVGVGGRKRFYVVVGGTVDGVNVDQYAMRVHEEHGPRPDGFGVGPGTIAKAKALNRFVGRKFLERAYDERAPHITNELIQAVSNAIESRGVGAFEGADGDWSEE</sequence>
<reference evidence="1 2" key="1">
    <citation type="journal article" date="2012" name="J. Bacteriol.">
        <title>Draft Genome Sequence of the Purple Photosynthetic Bacterium Phaeospirillum molischianum DSM120, a Particularly Versatile Bacterium.</title>
        <authorList>
            <person name="Duquesne K."/>
            <person name="Prima V."/>
            <person name="Ji B."/>
            <person name="Rouy Z."/>
            <person name="Medigue C."/>
            <person name="Talla E."/>
            <person name="Sturgis J.N."/>
        </authorList>
    </citation>
    <scope>NUCLEOTIDE SEQUENCE [LARGE SCALE GENOMIC DNA]</scope>
    <source>
        <strain evidence="2">DSM120</strain>
    </source>
</reference>
<evidence type="ECO:0000313" key="2">
    <source>
        <dbReference type="Proteomes" id="UP000004169"/>
    </source>
</evidence>
<name>H8FY53_MAGML</name>
<dbReference type="STRING" id="1150626.PHAMO_80082"/>
<evidence type="ECO:0008006" key="3">
    <source>
        <dbReference type="Google" id="ProtNLM"/>
    </source>
</evidence>